<protein>
    <submittedName>
        <fullName evidence="1">Uncharacterized protein</fullName>
    </submittedName>
</protein>
<proteinExistence type="predicted"/>
<reference evidence="1" key="2">
    <citation type="journal article" date="2024" name="Plant">
        <title>Genomic evolution and insights into agronomic trait innovations of Sesamum species.</title>
        <authorList>
            <person name="Miao H."/>
            <person name="Wang L."/>
            <person name="Qu L."/>
            <person name="Liu H."/>
            <person name="Sun Y."/>
            <person name="Le M."/>
            <person name="Wang Q."/>
            <person name="Wei S."/>
            <person name="Zheng Y."/>
            <person name="Lin W."/>
            <person name="Duan Y."/>
            <person name="Cao H."/>
            <person name="Xiong S."/>
            <person name="Wang X."/>
            <person name="Wei L."/>
            <person name="Li C."/>
            <person name="Ma Q."/>
            <person name="Ju M."/>
            <person name="Zhao R."/>
            <person name="Li G."/>
            <person name="Mu C."/>
            <person name="Tian Q."/>
            <person name="Mei H."/>
            <person name="Zhang T."/>
            <person name="Gao T."/>
            <person name="Zhang H."/>
        </authorList>
    </citation>
    <scope>NUCLEOTIDE SEQUENCE</scope>
    <source>
        <strain evidence="1">KEN1</strain>
    </source>
</reference>
<reference evidence="1" key="1">
    <citation type="submission" date="2020-06" db="EMBL/GenBank/DDBJ databases">
        <authorList>
            <person name="Li T."/>
            <person name="Hu X."/>
            <person name="Zhang T."/>
            <person name="Song X."/>
            <person name="Zhang H."/>
            <person name="Dai N."/>
            <person name="Sheng W."/>
            <person name="Hou X."/>
            <person name="Wei L."/>
        </authorList>
    </citation>
    <scope>NUCLEOTIDE SEQUENCE</scope>
    <source>
        <strain evidence="1">KEN1</strain>
        <tissue evidence="1">Leaf</tissue>
    </source>
</reference>
<organism evidence="1">
    <name type="scientific">Sesamum latifolium</name>
    <dbReference type="NCBI Taxonomy" id="2727402"/>
    <lineage>
        <taxon>Eukaryota</taxon>
        <taxon>Viridiplantae</taxon>
        <taxon>Streptophyta</taxon>
        <taxon>Embryophyta</taxon>
        <taxon>Tracheophyta</taxon>
        <taxon>Spermatophyta</taxon>
        <taxon>Magnoliopsida</taxon>
        <taxon>eudicotyledons</taxon>
        <taxon>Gunneridae</taxon>
        <taxon>Pentapetalae</taxon>
        <taxon>asterids</taxon>
        <taxon>lamiids</taxon>
        <taxon>Lamiales</taxon>
        <taxon>Pedaliaceae</taxon>
        <taxon>Sesamum</taxon>
    </lineage>
</organism>
<gene>
    <name evidence="1" type="ORF">Slati_4437500</name>
</gene>
<dbReference type="EMBL" id="JACGWN010000016">
    <property type="protein sequence ID" value="KAL0394713.1"/>
    <property type="molecule type" value="Genomic_DNA"/>
</dbReference>
<evidence type="ECO:0000313" key="1">
    <source>
        <dbReference type="EMBL" id="KAL0394713.1"/>
    </source>
</evidence>
<sequence length="52" mass="5776">MPRPEPKEKAPVTVQSMEELLIIELTPGDPGKVKKIGSKMKEDVRDQVVSCL</sequence>
<dbReference type="AlphaFoldDB" id="A0AAW2SS85"/>
<accession>A0AAW2SS85</accession>
<comment type="caution">
    <text evidence="1">The sequence shown here is derived from an EMBL/GenBank/DDBJ whole genome shotgun (WGS) entry which is preliminary data.</text>
</comment>
<name>A0AAW2SS85_9LAMI</name>